<dbReference type="PANTHER" id="PTHR31973">
    <property type="entry name" value="POLYPROTEIN, PUTATIVE-RELATED"/>
    <property type="match status" value="1"/>
</dbReference>
<dbReference type="Proteomes" id="UP000015105">
    <property type="component" value="Chromosome 4D"/>
</dbReference>
<dbReference type="EnsemblPlants" id="AET4Gv20334700.2">
    <property type="protein sequence ID" value="AET4Gv20334700.2"/>
    <property type="gene ID" value="AET4Gv20334700"/>
</dbReference>
<keyword evidence="1" id="KW-1133">Transmembrane helix</keyword>
<evidence type="ECO:0000313" key="2">
    <source>
        <dbReference type="EnsemblPlants" id="AET4Gv20334700.2"/>
    </source>
</evidence>
<evidence type="ECO:0000313" key="3">
    <source>
        <dbReference type="Proteomes" id="UP000015105"/>
    </source>
</evidence>
<reference evidence="2" key="4">
    <citation type="submission" date="2019-03" db="UniProtKB">
        <authorList>
            <consortium name="EnsemblPlants"/>
        </authorList>
    </citation>
    <scope>IDENTIFICATION</scope>
</reference>
<reference evidence="3" key="2">
    <citation type="journal article" date="2017" name="Nat. Plants">
        <title>The Aegilops tauschii genome reveals multiple impacts of transposons.</title>
        <authorList>
            <person name="Zhao G."/>
            <person name="Zou C."/>
            <person name="Li K."/>
            <person name="Wang K."/>
            <person name="Li T."/>
            <person name="Gao L."/>
            <person name="Zhang X."/>
            <person name="Wang H."/>
            <person name="Yang Z."/>
            <person name="Liu X."/>
            <person name="Jiang W."/>
            <person name="Mao L."/>
            <person name="Kong X."/>
            <person name="Jiao Y."/>
            <person name="Jia J."/>
        </authorList>
    </citation>
    <scope>NUCLEOTIDE SEQUENCE [LARGE SCALE GENOMIC DNA]</scope>
    <source>
        <strain evidence="3">cv. AL8/78</strain>
    </source>
</reference>
<dbReference type="Gramene" id="AET4Gv20334700.2">
    <property type="protein sequence ID" value="AET4Gv20334700.2"/>
    <property type="gene ID" value="AET4Gv20334700"/>
</dbReference>
<accession>A0A453HX25</accession>
<evidence type="ECO:0000256" key="1">
    <source>
        <dbReference type="SAM" id="Phobius"/>
    </source>
</evidence>
<keyword evidence="1" id="KW-0472">Membrane</keyword>
<sequence length="132" mass="15012">MEKLIDSTNGEYSRVFDYHLELIRSNPGSTVAVTLDPNEHNVFERMYVCLDGCKKGFIAGCRRVVGLDGCFLKGGVHGQILCAIGRDANNQMYPIAWATVEVESYDSWYWFLSFFIKLGHIPFFIMINTFPS</sequence>
<reference evidence="2" key="5">
    <citation type="journal article" date="2021" name="G3 (Bethesda)">
        <title>Aegilops tauschii genome assembly Aet v5.0 features greater sequence contiguity and improved annotation.</title>
        <authorList>
            <person name="Wang L."/>
            <person name="Zhu T."/>
            <person name="Rodriguez J.C."/>
            <person name="Deal K.R."/>
            <person name="Dubcovsky J."/>
            <person name="McGuire P.E."/>
            <person name="Lux T."/>
            <person name="Spannagl M."/>
            <person name="Mayer K.F.X."/>
            <person name="Baldrich P."/>
            <person name="Meyers B.C."/>
            <person name="Huo N."/>
            <person name="Gu Y.Q."/>
            <person name="Zhou H."/>
            <person name="Devos K.M."/>
            <person name="Bennetzen J.L."/>
            <person name="Unver T."/>
            <person name="Budak H."/>
            <person name="Gulick P.J."/>
            <person name="Galiba G."/>
            <person name="Kalapos B."/>
            <person name="Nelson D.R."/>
            <person name="Li P."/>
            <person name="You F.M."/>
            <person name="Luo M.C."/>
            <person name="Dvorak J."/>
        </authorList>
    </citation>
    <scope>NUCLEOTIDE SEQUENCE [LARGE SCALE GENOMIC DNA]</scope>
    <source>
        <strain evidence="2">cv. AL8/78</strain>
    </source>
</reference>
<name>A0A453HX25_AEGTS</name>
<keyword evidence="3" id="KW-1185">Reference proteome</keyword>
<protein>
    <recommendedName>
        <fullName evidence="4">MULE transposase domain-containing protein</fullName>
    </recommendedName>
</protein>
<dbReference type="PANTHER" id="PTHR31973:SF187">
    <property type="entry name" value="MUTATOR TRANSPOSASE MUDRA PROTEIN"/>
    <property type="match status" value="1"/>
</dbReference>
<proteinExistence type="predicted"/>
<reference evidence="2" key="3">
    <citation type="journal article" date="2017" name="Nature">
        <title>Genome sequence of the progenitor of the wheat D genome Aegilops tauschii.</title>
        <authorList>
            <person name="Luo M.C."/>
            <person name="Gu Y.Q."/>
            <person name="Puiu D."/>
            <person name="Wang H."/>
            <person name="Twardziok S.O."/>
            <person name="Deal K.R."/>
            <person name="Huo N."/>
            <person name="Zhu T."/>
            <person name="Wang L."/>
            <person name="Wang Y."/>
            <person name="McGuire P.E."/>
            <person name="Liu S."/>
            <person name="Long H."/>
            <person name="Ramasamy R.K."/>
            <person name="Rodriguez J.C."/>
            <person name="Van S.L."/>
            <person name="Yuan L."/>
            <person name="Wang Z."/>
            <person name="Xia Z."/>
            <person name="Xiao L."/>
            <person name="Anderson O.D."/>
            <person name="Ouyang S."/>
            <person name="Liang Y."/>
            <person name="Zimin A.V."/>
            <person name="Pertea G."/>
            <person name="Qi P."/>
            <person name="Bennetzen J.L."/>
            <person name="Dai X."/>
            <person name="Dawson M.W."/>
            <person name="Muller H.G."/>
            <person name="Kugler K."/>
            <person name="Rivarola-Duarte L."/>
            <person name="Spannagl M."/>
            <person name="Mayer K.F.X."/>
            <person name="Lu F.H."/>
            <person name="Bevan M.W."/>
            <person name="Leroy P."/>
            <person name="Li P."/>
            <person name="You F.M."/>
            <person name="Sun Q."/>
            <person name="Liu Z."/>
            <person name="Lyons E."/>
            <person name="Wicker T."/>
            <person name="Salzberg S.L."/>
            <person name="Devos K.M."/>
            <person name="Dvorak J."/>
        </authorList>
    </citation>
    <scope>NUCLEOTIDE SEQUENCE [LARGE SCALE GENOMIC DNA]</scope>
    <source>
        <strain evidence="2">cv. AL8/78</strain>
    </source>
</reference>
<keyword evidence="1" id="KW-0812">Transmembrane</keyword>
<organism evidence="2 3">
    <name type="scientific">Aegilops tauschii subsp. strangulata</name>
    <name type="common">Goatgrass</name>
    <dbReference type="NCBI Taxonomy" id="200361"/>
    <lineage>
        <taxon>Eukaryota</taxon>
        <taxon>Viridiplantae</taxon>
        <taxon>Streptophyta</taxon>
        <taxon>Embryophyta</taxon>
        <taxon>Tracheophyta</taxon>
        <taxon>Spermatophyta</taxon>
        <taxon>Magnoliopsida</taxon>
        <taxon>Liliopsida</taxon>
        <taxon>Poales</taxon>
        <taxon>Poaceae</taxon>
        <taxon>BOP clade</taxon>
        <taxon>Pooideae</taxon>
        <taxon>Triticodae</taxon>
        <taxon>Triticeae</taxon>
        <taxon>Triticinae</taxon>
        <taxon>Aegilops</taxon>
    </lineage>
</organism>
<evidence type="ECO:0008006" key="4">
    <source>
        <dbReference type="Google" id="ProtNLM"/>
    </source>
</evidence>
<dbReference type="AlphaFoldDB" id="A0A453HX25"/>
<reference evidence="3" key="1">
    <citation type="journal article" date="2014" name="Science">
        <title>Ancient hybridizations among the ancestral genomes of bread wheat.</title>
        <authorList>
            <consortium name="International Wheat Genome Sequencing Consortium,"/>
            <person name="Marcussen T."/>
            <person name="Sandve S.R."/>
            <person name="Heier L."/>
            <person name="Spannagl M."/>
            <person name="Pfeifer M."/>
            <person name="Jakobsen K.S."/>
            <person name="Wulff B.B."/>
            <person name="Steuernagel B."/>
            <person name="Mayer K.F."/>
            <person name="Olsen O.A."/>
        </authorList>
    </citation>
    <scope>NUCLEOTIDE SEQUENCE [LARGE SCALE GENOMIC DNA]</scope>
    <source>
        <strain evidence="3">cv. AL8/78</strain>
    </source>
</reference>
<feature type="transmembrane region" description="Helical" evidence="1">
    <location>
        <begin position="108"/>
        <end position="127"/>
    </location>
</feature>